<sequence>MEQSNLFLSKTLDNSPLTIRFFKDGIYNCTSFSTLYQYYLKPIEHNIKFYPFIIFSDEVVGESFIEYYRILDGCFNPPYEKVHPNFINFYKDYTPLKQCLYRNLSEGQFSFHGKMIYYCKEACDDFCSTMTFSQARTPSYQFVVIL</sequence>
<dbReference type="EMBL" id="MH094141">
    <property type="protein sequence ID" value="AWP39915.1"/>
    <property type="molecule type" value="Genomic_DNA"/>
</dbReference>
<dbReference type="AlphaFoldDB" id="A0A2U9DQR0"/>
<keyword evidence="1" id="KW-0496">Mitochondrion</keyword>
<reference evidence="1" key="1">
    <citation type="journal article" date="2018" name="Protistology">
        <title>The complete mitochondrial genome of Clydonella sawyeri (Amoebozoa, Discosea, Vannellida).</title>
        <authorList>
            <person name="Bondarenko N."/>
            <person name="Glotova A."/>
            <person name="Kamyshatskaya O."/>
            <person name="Alexy S."/>
        </authorList>
    </citation>
    <scope>NUCLEOTIDE SEQUENCE</scope>
</reference>
<geneLocation type="mitochondrion" evidence="1"/>
<protein>
    <submittedName>
        <fullName evidence="1">Uncharacterized protein</fullName>
    </submittedName>
</protein>
<gene>
    <name evidence="1" type="primary">ORF3</name>
</gene>
<evidence type="ECO:0000313" key="1">
    <source>
        <dbReference type="EMBL" id="AWP39915.1"/>
    </source>
</evidence>
<organism evidence="1">
    <name type="scientific">Clydonella sawyeri</name>
    <dbReference type="NCBI Taxonomy" id="2201168"/>
    <lineage>
        <taxon>Eukaryota</taxon>
        <taxon>Amoebozoa</taxon>
        <taxon>Discosea</taxon>
        <taxon>Flabellinia</taxon>
        <taxon>Vannellidae</taxon>
        <taxon>Clydonella</taxon>
    </lineage>
</organism>
<name>A0A2U9DQR0_9EUKA</name>
<proteinExistence type="predicted"/>
<accession>A0A2U9DQR0</accession>